<accession>A0A6J6EVR7</accession>
<organism evidence="1">
    <name type="scientific">freshwater metagenome</name>
    <dbReference type="NCBI Taxonomy" id="449393"/>
    <lineage>
        <taxon>unclassified sequences</taxon>
        <taxon>metagenomes</taxon>
        <taxon>ecological metagenomes</taxon>
    </lineage>
</organism>
<dbReference type="Gene3D" id="6.10.250.2410">
    <property type="match status" value="1"/>
</dbReference>
<evidence type="ECO:0000313" key="1">
    <source>
        <dbReference type="EMBL" id="CAB4578844.1"/>
    </source>
</evidence>
<proteinExistence type="predicted"/>
<dbReference type="AlphaFoldDB" id="A0A6J6EVR7"/>
<gene>
    <name evidence="1" type="ORF">UFOPK1740_00759</name>
</gene>
<dbReference type="InterPro" id="IPR003768">
    <property type="entry name" value="ScpA"/>
</dbReference>
<dbReference type="PANTHER" id="PTHR33969">
    <property type="entry name" value="SEGREGATION AND CONDENSATION PROTEIN A"/>
    <property type="match status" value="1"/>
</dbReference>
<sequence>MTTATKEPIVVENSADKFNVKLNQFEGPFDLLLSLIAKHELEVTALALHIVTDDFLQYIKNQGSTWDLDETTEFLVIAATLLDLKTARLLPSGEVEDEEDIARLEARDLLFARLMQYKAFKDVSFWLNEQLGTESKRFARSVSLEPQFANLLPEVLLGLGPNELARLAAKAMEVKTIPSISLSHLHAPTVSVREQAGIIVERLRRVGSTTFRSLISGVEVPVIVARFLAILELFRESQVTLEQESPLADLYIRWIGSEQGEVQVTAEFDESSTQVNLEVVQDEQ</sequence>
<dbReference type="EMBL" id="CAEZTU010000030">
    <property type="protein sequence ID" value="CAB4578844.1"/>
    <property type="molecule type" value="Genomic_DNA"/>
</dbReference>
<protein>
    <submittedName>
        <fullName evidence="1">Unannotated protein</fullName>
    </submittedName>
</protein>
<reference evidence="1" key="1">
    <citation type="submission" date="2020-05" db="EMBL/GenBank/DDBJ databases">
        <authorList>
            <person name="Chiriac C."/>
            <person name="Salcher M."/>
            <person name="Ghai R."/>
            <person name="Kavagutti S V."/>
        </authorList>
    </citation>
    <scope>NUCLEOTIDE SEQUENCE</scope>
</reference>
<name>A0A6J6EVR7_9ZZZZ</name>
<dbReference type="Pfam" id="PF02616">
    <property type="entry name" value="SMC_ScpA"/>
    <property type="match status" value="1"/>
</dbReference>
<dbReference type="PANTHER" id="PTHR33969:SF2">
    <property type="entry name" value="SEGREGATION AND CONDENSATION PROTEIN A"/>
    <property type="match status" value="1"/>
</dbReference>